<name>A0A2N1E3G2_PSEFL</name>
<evidence type="ECO:0000313" key="2">
    <source>
        <dbReference type="Proteomes" id="UP000233564"/>
    </source>
</evidence>
<comment type="caution">
    <text evidence="1">The sequence shown here is derived from an EMBL/GenBank/DDBJ whole genome shotgun (WGS) entry which is preliminary data.</text>
</comment>
<dbReference type="Proteomes" id="UP000233564">
    <property type="component" value="Unassembled WGS sequence"/>
</dbReference>
<evidence type="ECO:0000313" key="1">
    <source>
        <dbReference type="EMBL" id="PKH19035.1"/>
    </source>
</evidence>
<reference evidence="1 2" key="1">
    <citation type="submission" date="2017-08" db="EMBL/GenBank/DDBJ databases">
        <authorList>
            <person name="de Groot N.N."/>
        </authorList>
    </citation>
    <scope>NUCLEOTIDE SEQUENCE [LARGE SCALE GENOMIC DNA]</scope>
    <source>
        <strain evidence="1 2">PfR 37</strain>
    </source>
</reference>
<protein>
    <submittedName>
        <fullName evidence="1">Uncharacterized protein</fullName>
    </submittedName>
</protein>
<organism evidence="1 2">
    <name type="scientific">Pseudomonas fluorescens</name>
    <dbReference type="NCBI Taxonomy" id="294"/>
    <lineage>
        <taxon>Bacteria</taxon>
        <taxon>Pseudomonadati</taxon>
        <taxon>Pseudomonadota</taxon>
        <taxon>Gammaproteobacteria</taxon>
        <taxon>Pseudomonadales</taxon>
        <taxon>Pseudomonadaceae</taxon>
        <taxon>Pseudomonas</taxon>
    </lineage>
</organism>
<proteinExistence type="predicted"/>
<dbReference type="EMBL" id="NVXX01000023">
    <property type="protein sequence ID" value="PKH19035.1"/>
    <property type="molecule type" value="Genomic_DNA"/>
</dbReference>
<sequence length="125" mass="13597">MATESGERGDGGMSDKLNLEALILASIGSGISHSLLRSRIAKQVPHVSCRELDDALVESQLSGALHQFYTEAEDVWAVGPGEEDVFEDFSPEVIEQILNPGEFVEIDVDQLLAELDAMIARARTK</sequence>
<accession>A0A2N1E3G2</accession>
<dbReference type="AlphaFoldDB" id="A0A2N1E3G2"/>
<gene>
    <name evidence="1" type="ORF">CIB54_16880</name>
</gene>